<dbReference type="Pfam" id="PF14857">
    <property type="entry name" value="TMEM151"/>
    <property type="match status" value="1"/>
</dbReference>
<evidence type="ECO:0000256" key="5">
    <source>
        <dbReference type="ARBA" id="ARBA00023136"/>
    </source>
</evidence>
<dbReference type="EMBL" id="BPLR01005680">
    <property type="protein sequence ID" value="GIY04173.1"/>
    <property type="molecule type" value="Genomic_DNA"/>
</dbReference>
<keyword evidence="8" id="KW-1185">Reference proteome</keyword>
<dbReference type="InterPro" id="IPR026767">
    <property type="entry name" value="Tmem151"/>
</dbReference>
<comment type="caution">
    <text evidence="7">The sequence shown here is derived from an EMBL/GenBank/DDBJ whole genome shotgun (WGS) entry which is preliminary data.</text>
</comment>
<evidence type="ECO:0000256" key="1">
    <source>
        <dbReference type="ARBA" id="ARBA00004141"/>
    </source>
</evidence>
<evidence type="ECO:0000256" key="2">
    <source>
        <dbReference type="ARBA" id="ARBA00009583"/>
    </source>
</evidence>
<comment type="similarity">
    <text evidence="2">Belongs to the TMEM151 family.</text>
</comment>
<evidence type="ECO:0000313" key="8">
    <source>
        <dbReference type="Proteomes" id="UP001054945"/>
    </source>
</evidence>
<dbReference type="PANTHER" id="PTHR31893:SF5">
    <property type="entry name" value="TRANSMEMBRANE PROTEIN 151 HOMOLOG"/>
    <property type="match status" value="1"/>
</dbReference>
<feature type="transmembrane region" description="Helical" evidence="6">
    <location>
        <begin position="72"/>
        <end position="90"/>
    </location>
</feature>
<keyword evidence="4 6" id="KW-1133">Transmembrane helix</keyword>
<accession>A0AAV4Q9V3</accession>
<comment type="subcellular location">
    <subcellularLocation>
        <location evidence="1">Membrane</location>
        <topology evidence="1">Multi-pass membrane protein</topology>
    </subcellularLocation>
</comment>
<dbReference type="AlphaFoldDB" id="A0AAV4Q9V3"/>
<keyword evidence="3 6" id="KW-0812">Transmembrane</keyword>
<evidence type="ECO:0000256" key="6">
    <source>
        <dbReference type="SAM" id="Phobius"/>
    </source>
</evidence>
<dbReference type="PANTHER" id="PTHR31893">
    <property type="entry name" value="TRANSMEMBRANE PROTEIN 151 HOMOLOG"/>
    <property type="match status" value="1"/>
</dbReference>
<evidence type="ECO:0000256" key="3">
    <source>
        <dbReference type="ARBA" id="ARBA00022692"/>
    </source>
</evidence>
<dbReference type="GO" id="GO:0016020">
    <property type="term" value="C:membrane"/>
    <property type="evidence" value="ECO:0007669"/>
    <property type="project" value="UniProtKB-SubCell"/>
</dbReference>
<sequence length="187" mass="21997">MLLSVAATSPEAEPVQSLRRDAHIKCLVPDPADRGVPCRPGVVPVRPRHASRRQLPQFPITTRRTASPCEEGYIFIPLAFMAMLYLVYLVECWHCTTRMELAYKVDSSYVYEHIQQMRETQPVIWWKAVCYHYVRRTRHVTRYRNGDAYTTTQVYYERGQLARIWSQLRLHQLRCQDISKKVIHSMS</sequence>
<organism evidence="7 8">
    <name type="scientific">Caerostris extrusa</name>
    <name type="common">Bark spider</name>
    <name type="synonym">Caerostris bankana</name>
    <dbReference type="NCBI Taxonomy" id="172846"/>
    <lineage>
        <taxon>Eukaryota</taxon>
        <taxon>Metazoa</taxon>
        <taxon>Ecdysozoa</taxon>
        <taxon>Arthropoda</taxon>
        <taxon>Chelicerata</taxon>
        <taxon>Arachnida</taxon>
        <taxon>Araneae</taxon>
        <taxon>Araneomorphae</taxon>
        <taxon>Entelegynae</taxon>
        <taxon>Araneoidea</taxon>
        <taxon>Araneidae</taxon>
        <taxon>Caerostris</taxon>
    </lineage>
</organism>
<protein>
    <submittedName>
        <fullName evidence="7">Transmembrane protein 151B</fullName>
    </submittedName>
</protein>
<proteinExistence type="inferred from homology"/>
<evidence type="ECO:0000256" key="4">
    <source>
        <dbReference type="ARBA" id="ARBA00022989"/>
    </source>
</evidence>
<gene>
    <name evidence="7" type="primary">tmem151b</name>
    <name evidence="7" type="ORF">CEXT_693581</name>
</gene>
<dbReference type="Proteomes" id="UP001054945">
    <property type="component" value="Unassembled WGS sequence"/>
</dbReference>
<name>A0AAV4Q9V3_CAEEX</name>
<reference evidence="7 8" key="1">
    <citation type="submission" date="2021-06" db="EMBL/GenBank/DDBJ databases">
        <title>Caerostris extrusa draft genome.</title>
        <authorList>
            <person name="Kono N."/>
            <person name="Arakawa K."/>
        </authorList>
    </citation>
    <scope>NUCLEOTIDE SEQUENCE [LARGE SCALE GENOMIC DNA]</scope>
</reference>
<keyword evidence="5 6" id="KW-0472">Membrane</keyword>
<evidence type="ECO:0000313" key="7">
    <source>
        <dbReference type="EMBL" id="GIY04173.1"/>
    </source>
</evidence>